<protein>
    <submittedName>
        <fullName evidence="1">Uncharacterized protein</fullName>
    </submittedName>
</protein>
<name>A0A0F8YU45_9ZZZZ</name>
<organism evidence="1">
    <name type="scientific">marine sediment metagenome</name>
    <dbReference type="NCBI Taxonomy" id="412755"/>
    <lineage>
        <taxon>unclassified sequences</taxon>
        <taxon>metagenomes</taxon>
        <taxon>ecological metagenomes</taxon>
    </lineage>
</organism>
<comment type="caution">
    <text evidence="1">The sequence shown here is derived from an EMBL/GenBank/DDBJ whole genome shotgun (WGS) entry which is preliminary data.</text>
</comment>
<proteinExistence type="predicted"/>
<sequence length="230" mass="23229">MVLWADGDLLTPNNLNNPTLTTLTLEGDIDCANNIITNIGAAGTDFTAAGGLTLADALIATTGTFSGNALIGTTIPATGSPRLDVVGSTEVVSVFGNVTDDAINKLAFLGGRHFTNAEEPIFIIGGRSITGDTVIRIGGGSTLLNTATIIEYYTAANTTTLTGTLAADITGVGTASILRLRGDITIDKDLNHDGSNVGFYATAPIAQQTGVGINAGAIHAALVALGLITA</sequence>
<gene>
    <name evidence="1" type="ORF">LCGC14_3114280</name>
</gene>
<reference evidence="1" key="1">
    <citation type="journal article" date="2015" name="Nature">
        <title>Complex archaea that bridge the gap between prokaryotes and eukaryotes.</title>
        <authorList>
            <person name="Spang A."/>
            <person name="Saw J.H."/>
            <person name="Jorgensen S.L."/>
            <person name="Zaremba-Niedzwiedzka K."/>
            <person name="Martijn J."/>
            <person name="Lind A.E."/>
            <person name="van Eijk R."/>
            <person name="Schleper C."/>
            <person name="Guy L."/>
            <person name="Ettema T.J."/>
        </authorList>
    </citation>
    <scope>NUCLEOTIDE SEQUENCE</scope>
</reference>
<dbReference type="AlphaFoldDB" id="A0A0F8YU45"/>
<dbReference type="EMBL" id="LAZR01067478">
    <property type="protein sequence ID" value="KKK51506.1"/>
    <property type="molecule type" value="Genomic_DNA"/>
</dbReference>
<evidence type="ECO:0000313" key="1">
    <source>
        <dbReference type="EMBL" id="KKK51506.1"/>
    </source>
</evidence>
<accession>A0A0F8YU45</accession>